<dbReference type="EMBL" id="JABSTR010000006">
    <property type="protein sequence ID" value="KAH9372539.1"/>
    <property type="molecule type" value="Genomic_DNA"/>
</dbReference>
<name>A0A9J6GBI4_HAELO</name>
<dbReference type="SUPFAM" id="SSF159034">
    <property type="entry name" value="Mib/herc2 domain-like"/>
    <property type="match status" value="1"/>
</dbReference>
<dbReference type="PROSITE" id="PS51416">
    <property type="entry name" value="MIB_HERC2"/>
    <property type="match status" value="1"/>
</dbReference>
<accession>A0A9J6GBI4</accession>
<comment type="caution">
    <text evidence="2">The sequence shown here is derived from an EMBL/GenBank/DDBJ whole genome shotgun (WGS) entry which is preliminary data.</text>
</comment>
<dbReference type="GO" id="GO:0046872">
    <property type="term" value="F:metal ion binding"/>
    <property type="evidence" value="ECO:0007669"/>
    <property type="project" value="InterPro"/>
</dbReference>
<protein>
    <recommendedName>
        <fullName evidence="1">MIB/HERC2 domain-containing protein</fullName>
    </recommendedName>
</protein>
<dbReference type="InterPro" id="IPR037252">
    <property type="entry name" value="Mib_Herc2_sf"/>
</dbReference>
<dbReference type="Proteomes" id="UP000821853">
    <property type="component" value="Chromosome 4"/>
</dbReference>
<organism evidence="2 3">
    <name type="scientific">Haemaphysalis longicornis</name>
    <name type="common">Bush tick</name>
    <dbReference type="NCBI Taxonomy" id="44386"/>
    <lineage>
        <taxon>Eukaryota</taxon>
        <taxon>Metazoa</taxon>
        <taxon>Ecdysozoa</taxon>
        <taxon>Arthropoda</taxon>
        <taxon>Chelicerata</taxon>
        <taxon>Arachnida</taxon>
        <taxon>Acari</taxon>
        <taxon>Parasitiformes</taxon>
        <taxon>Ixodida</taxon>
        <taxon>Ixodoidea</taxon>
        <taxon>Ixodidae</taxon>
        <taxon>Haemaphysalinae</taxon>
        <taxon>Haemaphysalis</taxon>
    </lineage>
</organism>
<evidence type="ECO:0000313" key="2">
    <source>
        <dbReference type="EMBL" id="KAH9372539.1"/>
    </source>
</evidence>
<dbReference type="GO" id="GO:0004842">
    <property type="term" value="F:ubiquitin-protein transferase activity"/>
    <property type="evidence" value="ECO:0007669"/>
    <property type="project" value="InterPro"/>
</dbReference>
<feature type="domain" description="MIB/HERC2" evidence="1">
    <location>
        <begin position="39"/>
        <end position="120"/>
    </location>
</feature>
<evidence type="ECO:0000259" key="1">
    <source>
        <dbReference type="PROSITE" id="PS51416"/>
    </source>
</evidence>
<sequence length="134" mass="14424">MKGYIECCRGRSMCNSSYSKAVAVKISLHLLLADYSLCASQCAHIEARPGQRVVRGPDWWGGDEDGGIDHVGTVVSVFEPETGIGYASHPIQVKWDAGPLQCYRACCTSGTCDLRLIDAGPSGKYQSPVLTNTI</sequence>
<gene>
    <name evidence="2" type="ORF">HPB48_013049</name>
</gene>
<reference evidence="2 3" key="1">
    <citation type="journal article" date="2020" name="Cell">
        <title>Large-Scale Comparative Analyses of Tick Genomes Elucidate Their Genetic Diversity and Vector Capacities.</title>
        <authorList>
            <consortium name="Tick Genome and Microbiome Consortium (TIGMIC)"/>
            <person name="Jia N."/>
            <person name="Wang J."/>
            <person name="Shi W."/>
            <person name="Du L."/>
            <person name="Sun Y."/>
            <person name="Zhan W."/>
            <person name="Jiang J.F."/>
            <person name="Wang Q."/>
            <person name="Zhang B."/>
            <person name="Ji P."/>
            <person name="Bell-Sakyi L."/>
            <person name="Cui X.M."/>
            <person name="Yuan T.T."/>
            <person name="Jiang B.G."/>
            <person name="Yang W.F."/>
            <person name="Lam T.T."/>
            <person name="Chang Q.C."/>
            <person name="Ding S.J."/>
            <person name="Wang X.J."/>
            <person name="Zhu J.G."/>
            <person name="Ruan X.D."/>
            <person name="Zhao L."/>
            <person name="Wei J.T."/>
            <person name="Ye R.Z."/>
            <person name="Que T.C."/>
            <person name="Du C.H."/>
            <person name="Zhou Y.H."/>
            <person name="Cheng J.X."/>
            <person name="Dai P.F."/>
            <person name="Guo W.B."/>
            <person name="Han X.H."/>
            <person name="Huang E.J."/>
            <person name="Li L.F."/>
            <person name="Wei W."/>
            <person name="Gao Y.C."/>
            <person name="Liu J.Z."/>
            <person name="Shao H.Z."/>
            <person name="Wang X."/>
            <person name="Wang C.C."/>
            <person name="Yang T.C."/>
            <person name="Huo Q.B."/>
            <person name="Li W."/>
            <person name="Chen H.Y."/>
            <person name="Chen S.E."/>
            <person name="Zhou L.G."/>
            <person name="Ni X.B."/>
            <person name="Tian J.H."/>
            <person name="Sheng Y."/>
            <person name="Liu T."/>
            <person name="Pan Y.S."/>
            <person name="Xia L.Y."/>
            <person name="Li J."/>
            <person name="Zhao F."/>
            <person name="Cao W.C."/>
        </authorList>
    </citation>
    <scope>NUCLEOTIDE SEQUENCE [LARGE SCALE GENOMIC DNA]</scope>
    <source>
        <strain evidence="2">HaeL-2018</strain>
    </source>
</reference>
<proteinExistence type="predicted"/>
<evidence type="ECO:0000313" key="3">
    <source>
        <dbReference type="Proteomes" id="UP000821853"/>
    </source>
</evidence>
<keyword evidence="3" id="KW-1185">Reference proteome</keyword>
<dbReference type="InterPro" id="IPR010606">
    <property type="entry name" value="Mib_Herc2"/>
</dbReference>
<dbReference type="Pfam" id="PF06701">
    <property type="entry name" value="MIB_HERC2"/>
    <property type="match status" value="1"/>
</dbReference>
<dbReference type="Gene3D" id="2.30.30.40">
    <property type="entry name" value="SH3 Domains"/>
    <property type="match status" value="1"/>
</dbReference>
<dbReference type="GO" id="GO:0016567">
    <property type="term" value="P:protein ubiquitination"/>
    <property type="evidence" value="ECO:0007669"/>
    <property type="project" value="InterPro"/>
</dbReference>
<dbReference type="VEuPathDB" id="VectorBase:HLOH_055127"/>
<dbReference type="AlphaFoldDB" id="A0A9J6GBI4"/>